<sequence length="104" mass="11714">MKTACKHSPQISAKSIEKILLRHSIGNFPEVRLVVAMLTRTILDASNHQRDACDFMRSKRLDDWANHVGIEPEFVREVASKAFILTIEPLADLPTPNAHDPEVL</sequence>
<keyword evidence="2" id="KW-1185">Reference proteome</keyword>
<name>A0ABW2R2Z3_9NEIS</name>
<evidence type="ECO:0000313" key="2">
    <source>
        <dbReference type="Proteomes" id="UP001596473"/>
    </source>
</evidence>
<evidence type="ECO:0000313" key="1">
    <source>
        <dbReference type="EMBL" id="MFC7422081.1"/>
    </source>
</evidence>
<dbReference type="EMBL" id="JBHTBQ010000044">
    <property type="protein sequence ID" value="MFC7422081.1"/>
    <property type="molecule type" value="Genomic_DNA"/>
</dbReference>
<dbReference type="RefSeq" id="WP_380189878.1">
    <property type="nucleotide sequence ID" value="NZ_JBHTBQ010000044.1"/>
</dbReference>
<dbReference type="Proteomes" id="UP001596473">
    <property type="component" value="Unassembled WGS sequence"/>
</dbReference>
<proteinExistence type="predicted"/>
<reference evidence="2" key="1">
    <citation type="journal article" date="2019" name="Int. J. Syst. Evol. Microbiol.">
        <title>The Global Catalogue of Microorganisms (GCM) 10K type strain sequencing project: providing services to taxonomists for standard genome sequencing and annotation.</title>
        <authorList>
            <consortium name="The Broad Institute Genomics Platform"/>
            <consortium name="The Broad Institute Genome Sequencing Center for Infectious Disease"/>
            <person name="Wu L."/>
            <person name="Ma J."/>
        </authorList>
    </citation>
    <scope>NUCLEOTIDE SEQUENCE [LARGE SCALE GENOMIC DNA]</scope>
    <source>
        <strain evidence="2">CCUG 62945</strain>
    </source>
</reference>
<protein>
    <submittedName>
        <fullName evidence="1">Uncharacterized protein</fullName>
    </submittedName>
</protein>
<gene>
    <name evidence="1" type="ORF">ACFQNF_19665</name>
</gene>
<comment type="caution">
    <text evidence="1">The sequence shown here is derived from an EMBL/GenBank/DDBJ whole genome shotgun (WGS) entry which is preliminary data.</text>
</comment>
<organism evidence="1 2">
    <name type="scientific">Iodobacter arcticus</name>
    <dbReference type="NCBI Taxonomy" id="590593"/>
    <lineage>
        <taxon>Bacteria</taxon>
        <taxon>Pseudomonadati</taxon>
        <taxon>Pseudomonadota</taxon>
        <taxon>Betaproteobacteria</taxon>
        <taxon>Neisseriales</taxon>
        <taxon>Chitinibacteraceae</taxon>
        <taxon>Iodobacter</taxon>
    </lineage>
</organism>
<accession>A0ABW2R2Z3</accession>